<dbReference type="PANTHER" id="PTHR12266:SF0">
    <property type="entry name" value="MITOCHONDRIAL SODIUM_CALCIUM EXCHANGER PROTEIN"/>
    <property type="match status" value="1"/>
</dbReference>
<name>A0A2R6NG82_9APHY</name>
<gene>
    <name evidence="11" type="ORF">PHLCEN_2v12742</name>
</gene>
<evidence type="ECO:0000256" key="4">
    <source>
        <dbReference type="ARBA" id="ARBA00022692"/>
    </source>
</evidence>
<feature type="transmembrane region" description="Helical" evidence="8">
    <location>
        <begin position="213"/>
        <end position="232"/>
    </location>
</feature>
<dbReference type="InterPro" id="IPR044880">
    <property type="entry name" value="NCX_ion-bd_dom_sf"/>
</dbReference>
<dbReference type="OrthoDB" id="407410at2759"/>
<feature type="compositionally biased region" description="Low complexity" evidence="7">
    <location>
        <begin position="334"/>
        <end position="346"/>
    </location>
</feature>
<dbReference type="Gene3D" id="1.20.1420.30">
    <property type="entry name" value="NCX, central ion-binding region"/>
    <property type="match status" value="2"/>
</dbReference>
<dbReference type="Proteomes" id="UP000186601">
    <property type="component" value="Unassembled WGS sequence"/>
</dbReference>
<keyword evidence="3" id="KW-0813">Transport</keyword>
<evidence type="ECO:0000259" key="10">
    <source>
        <dbReference type="Pfam" id="PF01699"/>
    </source>
</evidence>
<feature type="domain" description="Sodium/calcium exchanger membrane region" evidence="10">
    <location>
        <begin position="117"/>
        <end position="256"/>
    </location>
</feature>
<dbReference type="PANTHER" id="PTHR12266">
    <property type="entry name" value="NA+/CA2+ K+ INDEPENDENT EXCHANGER"/>
    <property type="match status" value="1"/>
</dbReference>
<keyword evidence="9" id="KW-0732">Signal</keyword>
<protein>
    <recommendedName>
        <fullName evidence="10">Sodium/calcium exchanger membrane region domain-containing protein</fullName>
    </recommendedName>
</protein>
<evidence type="ECO:0000256" key="6">
    <source>
        <dbReference type="ARBA" id="ARBA00023136"/>
    </source>
</evidence>
<feature type="domain" description="Sodium/calcium exchanger membrane region" evidence="10">
    <location>
        <begin position="691"/>
        <end position="837"/>
    </location>
</feature>
<feature type="transmembrane region" description="Helical" evidence="8">
    <location>
        <begin position="745"/>
        <end position="767"/>
    </location>
</feature>
<evidence type="ECO:0000256" key="9">
    <source>
        <dbReference type="SAM" id="SignalP"/>
    </source>
</evidence>
<feature type="region of interest" description="Disordered" evidence="7">
    <location>
        <begin position="314"/>
        <end position="359"/>
    </location>
</feature>
<feature type="region of interest" description="Disordered" evidence="7">
    <location>
        <begin position="396"/>
        <end position="422"/>
    </location>
</feature>
<keyword evidence="6 8" id="KW-0472">Membrane</keyword>
<proteinExistence type="inferred from homology"/>
<dbReference type="AlphaFoldDB" id="A0A2R6NG82"/>
<evidence type="ECO:0000313" key="11">
    <source>
        <dbReference type="EMBL" id="PSR71366.1"/>
    </source>
</evidence>
<feature type="transmembrane region" description="Helical" evidence="8">
    <location>
        <begin position="655"/>
        <end position="677"/>
    </location>
</feature>
<feature type="transmembrane region" description="Helical" evidence="8">
    <location>
        <begin position="537"/>
        <end position="561"/>
    </location>
</feature>
<evidence type="ECO:0000313" key="12">
    <source>
        <dbReference type="Proteomes" id="UP000186601"/>
    </source>
</evidence>
<dbReference type="InterPro" id="IPR004837">
    <property type="entry name" value="NaCa_Exmemb"/>
</dbReference>
<feature type="signal peptide" evidence="9">
    <location>
        <begin position="1"/>
        <end position="24"/>
    </location>
</feature>
<sequence>MSSRAPKLVFVIFFALNCILWSQSRYAHIPRYASSPSISRRNLKEGGSLSGLLYVNGADYVDTKEECHPVTFPVKDQCTNVLESCPQPHTVLSQSYLRRYFCADPKFRPAMFAGYLVWLLFLFSTLGISASDFFCPNLGTLSNILGLDENVAGVTFLAFGNGSPDVFATFSAMRSNSGGLAIGELLGAATFITSCVVGSMCIIKPFKVDRGPFLRDVGFFTIAIIVLLVVLWDSELEAWESIGLVVMYFIYVSVVVFGSWWEKRQNRRRRLEAMMRDEFREENASDVPFINEPYHDDPTPAPVTDLYIRSRAVSTPGPPRPGLHLELPPRPHTRSSSPHSSHLFPRANTPPSPHGSHMPSFSLVGALEFRRVVTSLQHEAAGTALGLFDTPITPYPGGHYHQHSHSSHYRTQSSGSRGRTPALSTLDLVDRDPWDAALAQAVPLEHRSPRISCSGDVENTGELLSRHSLEDVVNSPLVPVISHTPASPSATISTELSTSPSSAAYVPPTKPQRIVRILSRVWHVLFPTLHNFRSKSFLGMIAALFAAPAVLMLTLTLPVVITDHDGGCSHEEKLVGDGYRGGYESPSVGNVGRLVEFEEEGVGRERTLVAEEDEDEDEESAVHELKFNKWLMAVQCTLGTLFCVSVLFDGTRHEPWLLLAAGVAGATFGVLVAVFATKGEHPTTRFARCTMGFAVAIVWVMAIADEVVEVLQTFGLIFGLSDAIIGLTIFAMGNSLADLVANMSVAVFAPIMGFSACFGGPMLNILLGVGISGTYVIRQTGKPYPLEFSTTLVITSTGLLTLLISTLIFVPWNGYFLPRKWGFALIVAYVVLMTANIVAEVLSNSS</sequence>
<dbReference type="EMBL" id="MLYV02001286">
    <property type="protein sequence ID" value="PSR71366.1"/>
    <property type="molecule type" value="Genomic_DNA"/>
</dbReference>
<evidence type="ECO:0000256" key="5">
    <source>
        <dbReference type="ARBA" id="ARBA00022989"/>
    </source>
</evidence>
<feature type="region of interest" description="Disordered" evidence="7">
    <location>
        <begin position="486"/>
        <end position="505"/>
    </location>
</feature>
<dbReference type="InterPro" id="IPR051359">
    <property type="entry name" value="CaCA_antiporter"/>
</dbReference>
<feature type="transmembrane region" description="Helical" evidence="8">
    <location>
        <begin position="180"/>
        <end position="201"/>
    </location>
</feature>
<evidence type="ECO:0000256" key="8">
    <source>
        <dbReference type="SAM" id="Phobius"/>
    </source>
</evidence>
<dbReference type="GO" id="GO:0016020">
    <property type="term" value="C:membrane"/>
    <property type="evidence" value="ECO:0007669"/>
    <property type="project" value="UniProtKB-SubCell"/>
</dbReference>
<dbReference type="STRING" id="98765.A0A2R6NG82"/>
<feature type="compositionally biased region" description="Polar residues" evidence="7">
    <location>
        <begin position="486"/>
        <end position="502"/>
    </location>
</feature>
<evidence type="ECO:0000256" key="1">
    <source>
        <dbReference type="ARBA" id="ARBA00004141"/>
    </source>
</evidence>
<comment type="caution">
    <text evidence="11">The sequence shown here is derived from an EMBL/GenBank/DDBJ whole genome shotgun (WGS) entry which is preliminary data.</text>
</comment>
<dbReference type="GO" id="GO:0008324">
    <property type="term" value="F:monoatomic cation transmembrane transporter activity"/>
    <property type="evidence" value="ECO:0007669"/>
    <property type="project" value="TreeGrafter"/>
</dbReference>
<keyword evidence="12" id="KW-1185">Reference proteome</keyword>
<evidence type="ECO:0000256" key="2">
    <source>
        <dbReference type="ARBA" id="ARBA00008170"/>
    </source>
</evidence>
<reference evidence="11 12" key="1">
    <citation type="submission" date="2018-02" db="EMBL/GenBank/DDBJ databases">
        <title>Genome sequence of the basidiomycete white-rot fungus Phlebia centrifuga.</title>
        <authorList>
            <person name="Granchi Z."/>
            <person name="Peng M."/>
            <person name="de Vries R.P."/>
            <person name="Hilden K."/>
            <person name="Makela M.R."/>
            <person name="Grigoriev I."/>
            <person name="Riley R."/>
        </authorList>
    </citation>
    <scope>NUCLEOTIDE SEQUENCE [LARGE SCALE GENOMIC DNA]</scope>
    <source>
        <strain evidence="11 12">FBCC195</strain>
    </source>
</reference>
<feature type="transmembrane region" description="Helical" evidence="8">
    <location>
        <begin position="238"/>
        <end position="261"/>
    </location>
</feature>
<feature type="transmembrane region" description="Helical" evidence="8">
    <location>
        <begin position="821"/>
        <end position="842"/>
    </location>
</feature>
<feature type="transmembrane region" description="Helical" evidence="8">
    <location>
        <begin position="683"/>
        <end position="702"/>
    </location>
</feature>
<feature type="transmembrane region" description="Helical" evidence="8">
    <location>
        <begin position="788"/>
        <end position="809"/>
    </location>
</feature>
<evidence type="ECO:0000256" key="7">
    <source>
        <dbReference type="SAM" id="MobiDB-lite"/>
    </source>
</evidence>
<keyword evidence="4 8" id="KW-0812">Transmembrane</keyword>
<feature type="chain" id="PRO_5015304175" description="Sodium/calcium exchanger membrane region domain-containing protein" evidence="9">
    <location>
        <begin position="25"/>
        <end position="846"/>
    </location>
</feature>
<accession>A0A2R6NG82</accession>
<feature type="transmembrane region" description="Helical" evidence="8">
    <location>
        <begin position="115"/>
        <end position="134"/>
    </location>
</feature>
<evidence type="ECO:0000256" key="3">
    <source>
        <dbReference type="ARBA" id="ARBA00022448"/>
    </source>
</evidence>
<keyword evidence="5 8" id="KW-1133">Transmembrane helix</keyword>
<dbReference type="Pfam" id="PF01699">
    <property type="entry name" value="Na_Ca_ex"/>
    <property type="match status" value="2"/>
</dbReference>
<feature type="transmembrane region" description="Helical" evidence="8">
    <location>
        <begin position="630"/>
        <end position="648"/>
    </location>
</feature>
<feature type="transmembrane region" description="Helical" evidence="8">
    <location>
        <begin position="714"/>
        <end position="733"/>
    </location>
</feature>
<comment type="similarity">
    <text evidence="2">Belongs to the Ca(2+):cation antiporter (CaCA) (TC 2.A.19) family.</text>
</comment>
<comment type="subcellular location">
    <subcellularLocation>
        <location evidence="1">Membrane</location>
        <topology evidence="1">Multi-pass membrane protein</topology>
    </subcellularLocation>
</comment>
<dbReference type="GO" id="GO:0006874">
    <property type="term" value="P:intracellular calcium ion homeostasis"/>
    <property type="evidence" value="ECO:0007669"/>
    <property type="project" value="TreeGrafter"/>
</dbReference>
<organism evidence="11 12">
    <name type="scientific">Hermanssonia centrifuga</name>
    <dbReference type="NCBI Taxonomy" id="98765"/>
    <lineage>
        <taxon>Eukaryota</taxon>
        <taxon>Fungi</taxon>
        <taxon>Dikarya</taxon>
        <taxon>Basidiomycota</taxon>
        <taxon>Agaricomycotina</taxon>
        <taxon>Agaricomycetes</taxon>
        <taxon>Polyporales</taxon>
        <taxon>Meruliaceae</taxon>
        <taxon>Hermanssonia</taxon>
    </lineage>
</organism>